<organism evidence="9">
    <name type="scientific">Camponotus floridanus</name>
    <name type="common">Florida carpenter ant</name>
    <dbReference type="NCBI Taxonomy" id="104421"/>
    <lineage>
        <taxon>Eukaryota</taxon>
        <taxon>Metazoa</taxon>
        <taxon>Ecdysozoa</taxon>
        <taxon>Arthropoda</taxon>
        <taxon>Hexapoda</taxon>
        <taxon>Insecta</taxon>
        <taxon>Pterygota</taxon>
        <taxon>Neoptera</taxon>
        <taxon>Endopterygota</taxon>
        <taxon>Hymenoptera</taxon>
        <taxon>Apocrita</taxon>
        <taxon>Aculeata</taxon>
        <taxon>Formicoidea</taxon>
        <taxon>Formicidae</taxon>
        <taxon>Formicinae</taxon>
        <taxon>Camponotus</taxon>
    </lineage>
</organism>
<keyword evidence="3" id="KW-0963">Cytoplasm</keyword>
<feature type="coiled-coil region" evidence="6">
    <location>
        <begin position="668"/>
        <end position="854"/>
    </location>
</feature>
<dbReference type="InParanoid" id="E2B1Y7"/>
<feature type="region of interest" description="Disordered" evidence="7">
    <location>
        <begin position="1"/>
        <end position="97"/>
    </location>
</feature>
<keyword evidence="4 6" id="KW-0175">Coiled coil</keyword>
<evidence type="ECO:0000313" key="8">
    <source>
        <dbReference type="EMBL" id="EFN60304.1"/>
    </source>
</evidence>
<comment type="subcellular location">
    <subcellularLocation>
        <location evidence="1">Cytoplasm</location>
        <location evidence="1">Cytoskeleton</location>
        <location evidence="1">Microtubule organizing center</location>
        <location evidence="1">Centrosome</location>
    </subcellularLocation>
</comment>
<dbReference type="EMBL" id="GL445000">
    <property type="protein sequence ID" value="EFN60304.1"/>
    <property type="molecule type" value="Genomic_DNA"/>
</dbReference>
<feature type="coiled-coil region" evidence="6">
    <location>
        <begin position="538"/>
        <end position="642"/>
    </location>
</feature>
<dbReference type="Proteomes" id="UP000000311">
    <property type="component" value="Unassembled WGS sequence"/>
</dbReference>
<evidence type="ECO:0000256" key="4">
    <source>
        <dbReference type="ARBA" id="ARBA00023054"/>
    </source>
</evidence>
<dbReference type="STRING" id="104421.E2B1Y7"/>
<dbReference type="AlphaFoldDB" id="E2B1Y7"/>
<evidence type="ECO:0000256" key="2">
    <source>
        <dbReference type="ARBA" id="ARBA00009316"/>
    </source>
</evidence>
<comment type="similarity">
    <text evidence="2">Belongs to the ODF2 family.</text>
</comment>
<evidence type="ECO:0000256" key="1">
    <source>
        <dbReference type="ARBA" id="ARBA00004300"/>
    </source>
</evidence>
<dbReference type="OrthoDB" id="413404at2759"/>
<evidence type="ECO:0000313" key="9">
    <source>
        <dbReference type="Proteomes" id="UP000000311"/>
    </source>
</evidence>
<evidence type="ECO:0000256" key="3">
    <source>
        <dbReference type="ARBA" id="ARBA00022490"/>
    </source>
</evidence>
<protein>
    <submittedName>
        <fullName evidence="8">Outer dense fiber protein 2</fullName>
    </submittedName>
</protein>
<evidence type="ECO:0000256" key="7">
    <source>
        <dbReference type="SAM" id="MobiDB-lite"/>
    </source>
</evidence>
<keyword evidence="9" id="KW-1185">Reference proteome</keyword>
<evidence type="ECO:0000256" key="6">
    <source>
        <dbReference type="SAM" id="Coils"/>
    </source>
</evidence>
<sequence length="894" mass="102904">MAEIEDSEILEEQPEKEKESIAIVDEAPTTMIDLAEDKTEKRNENEDISKDKDRVEEGKIAEDKTEKRNENEDESKDKGRVEEDKIDDTIKDEDKIERIEDNQIPTIISPVSTEDIIKELKEMNEKCIILAEEIQNLKREVQELLDKPELTEEDTLIIQEKQDILMSKVAELEQLTQKLEKTREKLKQIEDVSVEMEEVIEEKEEEVDKEKKDIEPLKRIPEEDRFELPQIAYPEDKLPRVIVCGYTEDMLPKIVIADGERKGREKCFEKLTGKLTESLTMQEKLVKENAQLEGGKYKLEEALLEKDTALESLQRKVCALQAEMRIIVKENTELSRQLSNLNQLVISSTCCYTCPGVASSPPLTPPSLPPRPHVSTQPQDDVYCRCKCCLQFVDTLSPTTETACNSPRLTGGGSRTDDRCFVDNNPLQNVEMYSRGPAIIKPPLPRGPCPAELEDKLATYGTSTKQLEQQLGSMETEVRNMQMELANVQRERQQLEQQRKLLKCTGPCAPCACCPPPPSTCVTPGLALKGPAAQIPSSVSAQQQLRDLREQYARLQDDYKSKLCEVSCQKEQLIEQEQSLMVAKQRFREAQDELEELRSLIQDQAAQLEDYRNKYLQAQQQVEEQRRQLDLMEMDNARMNENVTLEIGRVKNQFQEKLAELAPLPDILKQMQIKMQEAQQMRLVAERNCEDLSRELLGCKDKIQTLQDQLDMLRPEHQALQDKKNHESAKFEEIERKCSELRHENERMKNTLARFDEQEAQLQKRIDEKMHENTQLSSMLEQIREDSARQVARTKERCETMRRSMQGQIAEMERQLAQCRATARAAQRDRDEIRQKMQSQINNLNEAFKHAQGRIKSLQGHVNYLKTSYSNIFLGQGETPTGALPADDSCDCNY</sequence>
<feature type="compositionally biased region" description="Acidic residues" evidence="7">
    <location>
        <begin position="1"/>
        <end position="12"/>
    </location>
</feature>
<feature type="coiled-coil region" evidence="6">
    <location>
        <begin position="117"/>
        <end position="220"/>
    </location>
</feature>
<evidence type="ECO:0000256" key="5">
    <source>
        <dbReference type="ARBA" id="ARBA00023212"/>
    </source>
</evidence>
<feature type="compositionally biased region" description="Basic and acidic residues" evidence="7">
    <location>
        <begin position="35"/>
        <end position="97"/>
    </location>
</feature>
<gene>
    <name evidence="8" type="ORF">EAG_14503</name>
</gene>
<dbReference type="GO" id="GO:0005813">
    <property type="term" value="C:centrosome"/>
    <property type="evidence" value="ECO:0007669"/>
    <property type="project" value="UniProtKB-SubCell"/>
</dbReference>
<name>E2B1Y7_CAMFO</name>
<dbReference type="PANTHER" id="PTHR23162:SF10">
    <property type="entry name" value="FI13205P"/>
    <property type="match status" value="1"/>
</dbReference>
<reference evidence="8 9" key="1">
    <citation type="journal article" date="2010" name="Science">
        <title>Genomic comparison of the ants Camponotus floridanus and Harpegnathos saltator.</title>
        <authorList>
            <person name="Bonasio R."/>
            <person name="Zhang G."/>
            <person name="Ye C."/>
            <person name="Mutti N.S."/>
            <person name="Fang X."/>
            <person name="Qin N."/>
            <person name="Donahue G."/>
            <person name="Yang P."/>
            <person name="Li Q."/>
            <person name="Li C."/>
            <person name="Zhang P."/>
            <person name="Huang Z."/>
            <person name="Berger S.L."/>
            <person name="Reinberg D."/>
            <person name="Wang J."/>
            <person name="Liebig J."/>
        </authorList>
    </citation>
    <scope>NUCLEOTIDE SEQUENCE [LARGE SCALE GENOMIC DNA]</scope>
    <source>
        <strain evidence="9">C129</strain>
    </source>
</reference>
<dbReference type="InterPro" id="IPR026099">
    <property type="entry name" value="Odf2-rel"/>
</dbReference>
<dbReference type="GO" id="GO:1902017">
    <property type="term" value="P:regulation of cilium assembly"/>
    <property type="evidence" value="ECO:0007669"/>
    <property type="project" value="TreeGrafter"/>
</dbReference>
<dbReference type="PANTHER" id="PTHR23162">
    <property type="entry name" value="OUTER DENSE FIBER OF SPERM TAILS 2"/>
    <property type="match status" value="1"/>
</dbReference>
<proteinExistence type="inferred from homology"/>
<feature type="coiled-coil region" evidence="6">
    <location>
        <begin position="464"/>
        <end position="505"/>
    </location>
</feature>
<accession>E2B1Y7</accession>
<dbReference type="OMA" id="QAEMRIV"/>
<keyword evidence="5" id="KW-0206">Cytoskeleton</keyword>